<comment type="caution">
    <text evidence="1">The sequence shown here is derived from an EMBL/GenBank/DDBJ whole genome shotgun (WGS) entry which is preliminary data.</text>
</comment>
<evidence type="ECO:0000313" key="1">
    <source>
        <dbReference type="EMBL" id="PWU23633.1"/>
    </source>
</evidence>
<evidence type="ECO:0000313" key="2">
    <source>
        <dbReference type="Proteomes" id="UP000246104"/>
    </source>
</evidence>
<dbReference type="CDD" id="cd00688">
    <property type="entry name" value="ISOPREN_C2_like"/>
    <property type="match status" value="1"/>
</dbReference>
<accession>A0A317JRT5</accession>
<dbReference type="EMBL" id="PSRQ01000027">
    <property type="protein sequence ID" value="PWU23633.1"/>
    <property type="molecule type" value="Genomic_DNA"/>
</dbReference>
<dbReference type="Proteomes" id="UP000246104">
    <property type="component" value="Unassembled WGS sequence"/>
</dbReference>
<protein>
    <recommendedName>
        <fullName evidence="3">Squalene cyclase C-terminal domain-containing protein</fullName>
    </recommendedName>
</protein>
<organism evidence="1 2">
    <name type="scientific">Candidatus Cerribacteria bacterium 'Amazon FNV 2010 28 9'</name>
    <dbReference type="NCBI Taxonomy" id="2081795"/>
    <lineage>
        <taxon>Bacteria</taxon>
        <taxon>Candidatus Cerribacteria</taxon>
    </lineage>
</organism>
<dbReference type="SUPFAM" id="SSF48239">
    <property type="entry name" value="Terpenoid cyclases/Protein prenyltransferases"/>
    <property type="match status" value="1"/>
</dbReference>
<reference evidence="1 2" key="1">
    <citation type="submission" date="2018-02" db="EMBL/GenBank/DDBJ databases">
        <title>Genomic Reconstructions from Amazon Rainforest and Pasture Soil Reveal Novel Insights into the Physiology of Candidate Phyla in Tropical Sites.</title>
        <authorList>
            <person name="Kroeger M.E."/>
            <person name="Delmont T."/>
            <person name="Eren A.M."/>
            <person name="Guo J."/>
            <person name="Meyer K.M."/>
            <person name="Khan K."/>
            <person name="Rodrigues J.L.M."/>
            <person name="Bohannan B.J.M."/>
            <person name="Tringe S."/>
            <person name="Borges C.D."/>
            <person name="Tiedje J."/>
            <person name="Tsai S.M."/>
            <person name="Nusslein K."/>
        </authorList>
    </citation>
    <scope>NUCLEOTIDE SEQUENCE [LARGE SCALE GENOMIC DNA]</scope>
    <source>
        <strain evidence="1">Amazon FNV 2010 28 9</strain>
    </source>
</reference>
<dbReference type="Gene3D" id="1.50.10.20">
    <property type="match status" value="2"/>
</dbReference>
<evidence type="ECO:0008006" key="3">
    <source>
        <dbReference type="Google" id="ProtNLM"/>
    </source>
</evidence>
<dbReference type="AlphaFoldDB" id="A0A317JRT5"/>
<gene>
    <name evidence="1" type="ORF">C5B42_02280</name>
</gene>
<sequence>MIEPNKPLDPNEIQQIIVDITDLVASWQNPHDGGWSIPQPPPDAYYTSNVWTTAQITHWLLHHNAERYQERIRRGLYFLAQTQRIEDNGYRNEASDGGWGWYKDRVSESTGTATAMLAFVEYAKRFQTSEPFTKNMRWGRDWLIYHGNPDGGFSLLANRPSAAFNTCWSCIALSECVLIPGLEDYLVNAAVLPIAVAFVESKATTTGWGYAIEQASDAIGTAYCTYLLLYMGRTATATIGLKALRNSQLDDGSWEPAPTLPNLEATTWATTALLKGKISPKAAWVESAMRYILDHYIPGLGWPERSNGRVQLWTTYFAYMTLAAYMEAIRSQSSL</sequence>
<name>A0A317JRT5_9BACT</name>
<proteinExistence type="predicted"/>
<dbReference type="InterPro" id="IPR008930">
    <property type="entry name" value="Terpenoid_cyclase/PrenylTrfase"/>
</dbReference>